<name>A0A4Q9GXX3_9BURK</name>
<dbReference type="SUPFAM" id="SSF55781">
    <property type="entry name" value="GAF domain-like"/>
    <property type="match status" value="1"/>
</dbReference>
<evidence type="ECO:0000313" key="6">
    <source>
        <dbReference type="EMBL" id="TBO30477.1"/>
    </source>
</evidence>
<feature type="transmembrane region" description="Helical" evidence="4">
    <location>
        <begin position="6"/>
        <end position="29"/>
    </location>
</feature>
<protein>
    <recommendedName>
        <fullName evidence="2">histidine kinase</fullName>
        <ecNumber evidence="2">2.7.13.3</ecNumber>
    </recommendedName>
</protein>
<dbReference type="EC" id="2.7.13.3" evidence="2"/>
<dbReference type="InterPro" id="IPR003661">
    <property type="entry name" value="HisK_dim/P_dom"/>
</dbReference>
<keyword evidence="6" id="KW-0418">Kinase</keyword>
<dbReference type="EMBL" id="SIXI01000004">
    <property type="protein sequence ID" value="TBO30477.1"/>
    <property type="molecule type" value="Genomic_DNA"/>
</dbReference>
<dbReference type="AlphaFoldDB" id="A0A4Q9GXX3"/>
<dbReference type="InterPro" id="IPR003018">
    <property type="entry name" value="GAF"/>
</dbReference>
<dbReference type="InterPro" id="IPR003594">
    <property type="entry name" value="HATPase_dom"/>
</dbReference>
<feature type="transmembrane region" description="Helical" evidence="4">
    <location>
        <begin position="36"/>
        <end position="56"/>
    </location>
</feature>
<keyword evidence="4" id="KW-0472">Membrane</keyword>
<feature type="domain" description="Histidine kinase" evidence="5">
    <location>
        <begin position="467"/>
        <end position="671"/>
    </location>
</feature>
<keyword evidence="4" id="KW-0812">Transmembrane</keyword>
<dbReference type="InterPro" id="IPR004358">
    <property type="entry name" value="Sig_transdc_His_kin-like_C"/>
</dbReference>
<evidence type="ECO:0000256" key="4">
    <source>
        <dbReference type="SAM" id="Phobius"/>
    </source>
</evidence>
<dbReference type="PANTHER" id="PTHR43547">
    <property type="entry name" value="TWO-COMPONENT HISTIDINE KINASE"/>
    <property type="match status" value="1"/>
</dbReference>
<evidence type="ECO:0000313" key="7">
    <source>
        <dbReference type="Proteomes" id="UP000292120"/>
    </source>
</evidence>
<feature type="transmembrane region" description="Helical" evidence="4">
    <location>
        <begin position="68"/>
        <end position="85"/>
    </location>
</feature>
<dbReference type="SMART" id="SM00387">
    <property type="entry name" value="HATPase_c"/>
    <property type="match status" value="1"/>
</dbReference>
<proteinExistence type="predicted"/>
<dbReference type="Gene3D" id="3.30.450.40">
    <property type="match status" value="1"/>
</dbReference>
<gene>
    <name evidence="6" type="primary">prsK</name>
    <name evidence="6" type="ORF">EYS42_11035</name>
</gene>
<dbReference type="InterPro" id="IPR014265">
    <property type="entry name" value="XrtA/PrsK"/>
</dbReference>
<keyword evidence="4" id="KW-1133">Transmembrane helix</keyword>
<reference evidence="6 7" key="1">
    <citation type="submission" date="2019-02" db="EMBL/GenBank/DDBJ databases">
        <title>Aquabacterium sp. strain KMB7.</title>
        <authorList>
            <person name="Chen W.-M."/>
        </authorList>
    </citation>
    <scope>NUCLEOTIDE SEQUENCE [LARGE SCALE GENOMIC DNA]</scope>
    <source>
        <strain evidence="6 7">KMB7</strain>
    </source>
</reference>
<dbReference type="Pfam" id="PF02518">
    <property type="entry name" value="HATPase_c"/>
    <property type="match status" value="1"/>
</dbReference>
<keyword evidence="7" id="KW-1185">Reference proteome</keyword>
<feature type="transmembrane region" description="Helical" evidence="4">
    <location>
        <begin position="214"/>
        <end position="239"/>
    </location>
</feature>
<dbReference type="PRINTS" id="PR00344">
    <property type="entry name" value="BCTRLSENSOR"/>
</dbReference>
<keyword evidence="3" id="KW-0597">Phosphoprotein</keyword>
<feature type="transmembrane region" description="Helical" evidence="4">
    <location>
        <begin position="251"/>
        <end position="274"/>
    </location>
</feature>
<dbReference type="RefSeq" id="WP_130968468.1">
    <property type="nucleotide sequence ID" value="NZ_SIXI01000004.1"/>
</dbReference>
<feature type="transmembrane region" description="Helical" evidence="4">
    <location>
        <begin position="97"/>
        <end position="115"/>
    </location>
</feature>
<sequence length="684" mass="75668">MTQPQLLLTGLVMAGLAHMALAVWVLFAWRNRQGSRLLLPAAVISIAWAASAPFTVWFDSPWVLAERWLDALRYAFWILSLWWLLTRRRVSGVRSIAFDRVVAVLAILLPLWGGLTGSHLAFTLMAVTGLVLIEQVYRGVSVDGRWGIKPVCLGLAGTFLFDFYLFSEAAILGRLDASTLAARGYVHALMVPLLMVAGWRQHNWAQRIKLSRQVAFHSLSALLAGCYLMLVAASGYYIQLFGGDVGQVLRVGLMFCALVLLVAFALSGTVRATLRVWLGKHFFRYRYDYRDEWLKFTRALSAHHDPDALNQRVIQGLAGMVESPGGALWLRPLGSDAFAQVARWNMPEAVCTEPADSPLMGFMAKTGWVINLVEHRQHPERYDRVDVPRWLAELEAAWLIVPLKIGGEDIGFVVLAASRTAWDINWEVTDLLKTAACQAASVLAQLRASEALMQARQFESFNRMSAFVVHDLKNIVTQLSLMTKNARRLKDNPEFQDDMVMTVDNALERMKQLMLQLREGGSPASGGPVGVDLAKVVEGALPLAKARGRELDLDLQPGLWARGHEERLARVVGHLIHNALDATESTGHRVWVKSHRFGSHACLEVQDNGVGMSEEFVRARLFRPFQTTKSAGMGIGAFESAQYVQELGGKMNVDSKVGGGTRISLMLPLLDTGTLGVPEAGVRP</sequence>
<evidence type="ECO:0000259" key="5">
    <source>
        <dbReference type="PROSITE" id="PS50109"/>
    </source>
</evidence>
<organism evidence="6 7">
    <name type="scientific">Aquabacterium lacunae</name>
    <dbReference type="NCBI Taxonomy" id="2528630"/>
    <lineage>
        <taxon>Bacteria</taxon>
        <taxon>Pseudomonadati</taxon>
        <taxon>Pseudomonadota</taxon>
        <taxon>Betaproteobacteria</taxon>
        <taxon>Burkholderiales</taxon>
        <taxon>Aquabacterium</taxon>
    </lineage>
</organism>
<evidence type="ECO:0000256" key="1">
    <source>
        <dbReference type="ARBA" id="ARBA00000085"/>
    </source>
</evidence>
<dbReference type="InterPro" id="IPR029016">
    <property type="entry name" value="GAF-like_dom_sf"/>
</dbReference>
<dbReference type="NCBIfam" id="TIGR02916">
    <property type="entry name" value="PEP_his_kin"/>
    <property type="match status" value="1"/>
</dbReference>
<evidence type="ECO:0000256" key="2">
    <source>
        <dbReference type="ARBA" id="ARBA00012438"/>
    </source>
</evidence>
<dbReference type="Proteomes" id="UP000292120">
    <property type="component" value="Unassembled WGS sequence"/>
</dbReference>
<dbReference type="InterPro" id="IPR036890">
    <property type="entry name" value="HATPase_C_sf"/>
</dbReference>
<dbReference type="GO" id="GO:0000155">
    <property type="term" value="F:phosphorelay sensor kinase activity"/>
    <property type="evidence" value="ECO:0007669"/>
    <property type="project" value="InterPro"/>
</dbReference>
<dbReference type="Gene3D" id="3.30.565.10">
    <property type="entry name" value="Histidine kinase-like ATPase, C-terminal domain"/>
    <property type="match status" value="1"/>
</dbReference>
<dbReference type="CDD" id="cd00082">
    <property type="entry name" value="HisKA"/>
    <property type="match status" value="1"/>
</dbReference>
<dbReference type="PANTHER" id="PTHR43547:SF2">
    <property type="entry name" value="HYBRID SIGNAL TRANSDUCTION HISTIDINE KINASE C"/>
    <property type="match status" value="1"/>
</dbReference>
<dbReference type="InterPro" id="IPR005467">
    <property type="entry name" value="His_kinase_dom"/>
</dbReference>
<keyword evidence="6" id="KW-0808">Transferase</keyword>
<comment type="catalytic activity">
    <reaction evidence="1">
        <text>ATP + protein L-histidine = ADP + protein N-phospho-L-histidine.</text>
        <dbReference type="EC" id="2.7.13.3"/>
    </reaction>
</comment>
<evidence type="ECO:0000256" key="3">
    <source>
        <dbReference type="ARBA" id="ARBA00022553"/>
    </source>
</evidence>
<comment type="caution">
    <text evidence="6">The sequence shown here is derived from an EMBL/GenBank/DDBJ whole genome shotgun (WGS) entry which is preliminary data.</text>
</comment>
<feature type="transmembrane region" description="Helical" evidence="4">
    <location>
        <begin position="152"/>
        <end position="172"/>
    </location>
</feature>
<feature type="transmembrane region" description="Helical" evidence="4">
    <location>
        <begin position="184"/>
        <end position="202"/>
    </location>
</feature>
<dbReference type="PROSITE" id="PS50109">
    <property type="entry name" value="HIS_KIN"/>
    <property type="match status" value="1"/>
</dbReference>
<dbReference type="OrthoDB" id="9785691at2"/>
<dbReference type="SUPFAM" id="SSF55874">
    <property type="entry name" value="ATPase domain of HSP90 chaperone/DNA topoisomerase II/histidine kinase"/>
    <property type="match status" value="1"/>
</dbReference>
<accession>A0A4Q9GXX3</accession>
<dbReference type="Gene3D" id="1.10.287.130">
    <property type="match status" value="1"/>
</dbReference>
<dbReference type="Pfam" id="PF01590">
    <property type="entry name" value="GAF"/>
    <property type="match status" value="1"/>
</dbReference>